<dbReference type="Pfam" id="PF02782">
    <property type="entry name" value="FGGY_C"/>
    <property type="match status" value="1"/>
</dbReference>
<dbReference type="OrthoDB" id="39631at2"/>
<keyword evidence="7" id="KW-1185">Reference proteome</keyword>
<evidence type="ECO:0000259" key="4">
    <source>
        <dbReference type="Pfam" id="PF00370"/>
    </source>
</evidence>
<dbReference type="GO" id="GO:0005975">
    <property type="term" value="P:carbohydrate metabolic process"/>
    <property type="evidence" value="ECO:0007669"/>
    <property type="project" value="InterPro"/>
</dbReference>
<dbReference type="PIRSF" id="PIRSF000538">
    <property type="entry name" value="GlpK"/>
    <property type="match status" value="1"/>
</dbReference>
<dbReference type="InterPro" id="IPR018485">
    <property type="entry name" value="FGGY_C"/>
</dbReference>
<evidence type="ECO:0000259" key="5">
    <source>
        <dbReference type="Pfam" id="PF02782"/>
    </source>
</evidence>
<keyword evidence="2" id="KW-0808">Transferase</keyword>
<protein>
    <submittedName>
        <fullName evidence="6">Actin</fullName>
    </submittedName>
</protein>
<evidence type="ECO:0000256" key="1">
    <source>
        <dbReference type="ARBA" id="ARBA00009156"/>
    </source>
</evidence>
<feature type="domain" description="Carbohydrate kinase FGGY C-terminal" evidence="5">
    <location>
        <begin position="260"/>
        <end position="453"/>
    </location>
</feature>
<evidence type="ECO:0000313" key="6">
    <source>
        <dbReference type="EMBL" id="PNR98947.1"/>
    </source>
</evidence>
<dbReference type="EMBL" id="AZRM01000045">
    <property type="protein sequence ID" value="PNR98947.1"/>
    <property type="molecule type" value="Genomic_DNA"/>
</dbReference>
<dbReference type="InterPro" id="IPR018484">
    <property type="entry name" value="FGGY_N"/>
</dbReference>
<dbReference type="PANTHER" id="PTHR43095">
    <property type="entry name" value="SUGAR KINASE"/>
    <property type="match status" value="1"/>
</dbReference>
<dbReference type="SUPFAM" id="SSF53067">
    <property type="entry name" value="Actin-like ATPase domain"/>
    <property type="match status" value="2"/>
</dbReference>
<dbReference type="Gene3D" id="3.30.420.40">
    <property type="match status" value="2"/>
</dbReference>
<gene>
    <name evidence="6" type="ORF">X928_08555</name>
</gene>
<evidence type="ECO:0000313" key="7">
    <source>
        <dbReference type="Proteomes" id="UP000236199"/>
    </source>
</evidence>
<evidence type="ECO:0000256" key="2">
    <source>
        <dbReference type="ARBA" id="ARBA00022679"/>
    </source>
</evidence>
<dbReference type="InterPro" id="IPR050406">
    <property type="entry name" value="FGGY_Carb_Kinase"/>
</dbReference>
<proteinExistence type="inferred from homology"/>
<comment type="similarity">
    <text evidence="1">Belongs to the FGGY kinase family.</text>
</comment>
<accession>A0A2K1P8A9</accession>
<name>A0A2K1P8A9_9BACT</name>
<dbReference type="InterPro" id="IPR043129">
    <property type="entry name" value="ATPase_NBD"/>
</dbReference>
<dbReference type="CDD" id="cd07804">
    <property type="entry name" value="ASKHA_NBD_FGGY_RrXK-like"/>
    <property type="match status" value="1"/>
</dbReference>
<feature type="domain" description="Carbohydrate kinase FGGY N-terminal" evidence="4">
    <location>
        <begin position="2"/>
        <end position="247"/>
    </location>
</feature>
<evidence type="ECO:0000256" key="3">
    <source>
        <dbReference type="ARBA" id="ARBA00022777"/>
    </source>
</evidence>
<dbReference type="RefSeq" id="WP_012209400.1">
    <property type="nucleotide sequence ID" value="NZ_AZRM01000045.1"/>
</dbReference>
<dbReference type="AlphaFoldDB" id="A0A2K1P8A9"/>
<keyword evidence="3" id="KW-0418">Kinase</keyword>
<comment type="caution">
    <text evidence="6">The sequence shown here is derived from an EMBL/GenBank/DDBJ whole genome shotgun (WGS) entry which is preliminary data.</text>
</comment>
<reference evidence="6 7" key="1">
    <citation type="submission" date="2013-12" db="EMBL/GenBank/DDBJ databases">
        <title>Comparative genomics of Petrotoga isolates.</title>
        <authorList>
            <person name="Nesbo C.L."/>
            <person name="Charchuk R."/>
            <person name="Chow K."/>
        </authorList>
    </citation>
    <scope>NUCLEOTIDE SEQUENCE [LARGE SCALE GENOMIC DNA]</scope>
    <source>
        <strain evidence="6 7">DSM 10691</strain>
    </source>
</reference>
<dbReference type="InterPro" id="IPR000577">
    <property type="entry name" value="Carb_kinase_FGGY"/>
</dbReference>
<sequence length="506" mass="56782">MYLVGVDIGTQSTKSVITDENGKVIAEASKEYSVLTPQPNWAEQWPNVWFDAVIDTLKLAIEKRKIDPKTVAGIAISGLYGGSGIPVDKDFNPLRPCLIWMDRRATKETDWVKNNVPKETLFGITGNYVDSYFGFTKIIWIKNNEKDIWEKTYKFITPKDFVIHKLTGEVIIDFSSAGNIGGIFDIHKKYWSEEMCKMLGIDSDKLPEKIVKSSEIVGTLNKTYAQEIGLLEGTPIIAGGIDAPVAQLSAGSVNEGEHVAMVGTSTCWGNIHDGKYLTPELVSFPYVVDDLAKIYTFGGGATSGAIVRWFREEFGEYEKEFERKRGISAYSLLELESKDIPPGSDGIIVLPYFMGERSPVWESSAKGTIIGLNLYHKRRHLYKAFMESVAYSLRHNMEYAENTGMKLNSECYLVGGAAKSDIWTQIFADVTGYIMKRTDQDVEAPLGDAFLAGLGTGVFPDSQDIKKWIKFKENTSPDVNNKSVYDKYFNLYKKLYENTKEIMKQL</sequence>
<dbReference type="Pfam" id="PF00370">
    <property type="entry name" value="FGGY_N"/>
    <property type="match status" value="1"/>
</dbReference>
<dbReference type="PANTHER" id="PTHR43095:SF5">
    <property type="entry name" value="XYLULOSE KINASE"/>
    <property type="match status" value="1"/>
</dbReference>
<organism evidence="6 7">
    <name type="scientific">Petrotoga miotherma DSM 10691</name>
    <dbReference type="NCBI Taxonomy" id="1434326"/>
    <lineage>
        <taxon>Bacteria</taxon>
        <taxon>Thermotogati</taxon>
        <taxon>Thermotogota</taxon>
        <taxon>Thermotogae</taxon>
        <taxon>Petrotogales</taxon>
        <taxon>Petrotogaceae</taxon>
        <taxon>Petrotoga</taxon>
    </lineage>
</organism>
<dbReference type="GO" id="GO:0016301">
    <property type="term" value="F:kinase activity"/>
    <property type="evidence" value="ECO:0007669"/>
    <property type="project" value="UniProtKB-KW"/>
</dbReference>
<dbReference type="Proteomes" id="UP000236199">
    <property type="component" value="Unassembled WGS sequence"/>
</dbReference>